<feature type="transmembrane region" description="Helical" evidence="1">
    <location>
        <begin position="48"/>
        <end position="69"/>
    </location>
</feature>
<evidence type="ECO:0000313" key="3">
    <source>
        <dbReference type="Proteomes" id="UP000292564"/>
    </source>
</evidence>
<dbReference type="AlphaFoldDB" id="A0A4Q7ZNR2"/>
<dbReference type="EMBL" id="SHKY01000001">
    <property type="protein sequence ID" value="RZU52680.1"/>
    <property type="molecule type" value="Genomic_DNA"/>
</dbReference>
<protein>
    <recommendedName>
        <fullName evidence="4">DUF3099 family protein</fullName>
    </recommendedName>
</protein>
<keyword evidence="1" id="KW-0812">Transmembrane</keyword>
<comment type="caution">
    <text evidence="2">The sequence shown here is derived from an EMBL/GenBank/DDBJ whole genome shotgun (WGS) entry which is preliminary data.</text>
</comment>
<keyword evidence="1" id="KW-1133">Transmembrane helix</keyword>
<feature type="transmembrane region" description="Helical" evidence="1">
    <location>
        <begin position="21"/>
        <end position="42"/>
    </location>
</feature>
<evidence type="ECO:0000313" key="2">
    <source>
        <dbReference type="EMBL" id="RZU52680.1"/>
    </source>
</evidence>
<gene>
    <name evidence="2" type="ORF">EV385_4559</name>
</gene>
<keyword evidence="1" id="KW-0472">Membrane</keyword>
<reference evidence="2 3" key="1">
    <citation type="submission" date="2019-02" db="EMBL/GenBank/DDBJ databases">
        <title>Sequencing the genomes of 1000 actinobacteria strains.</title>
        <authorList>
            <person name="Klenk H.-P."/>
        </authorList>
    </citation>
    <scope>NUCLEOTIDE SEQUENCE [LARGE SCALE GENOMIC DNA]</scope>
    <source>
        <strain evidence="2 3">DSM 45162</strain>
    </source>
</reference>
<dbReference type="Proteomes" id="UP000292564">
    <property type="component" value="Unassembled WGS sequence"/>
</dbReference>
<keyword evidence="3" id="KW-1185">Reference proteome</keyword>
<proteinExistence type="predicted"/>
<evidence type="ECO:0008006" key="4">
    <source>
        <dbReference type="Google" id="ProtNLM"/>
    </source>
</evidence>
<name>A0A4Q7ZNR2_9ACTN</name>
<sequence length="82" mass="8843">MRTAGGEPRVKPVDADLYAEVVIKWLNVAYLLVFFGLIVAGLLLDPTWWAGVLVGTAAVAPIIIADVVLTRRRARSAANNRA</sequence>
<organism evidence="2 3">
    <name type="scientific">Krasilnikovia cinnamomea</name>
    <dbReference type="NCBI Taxonomy" id="349313"/>
    <lineage>
        <taxon>Bacteria</taxon>
        <taxon>Bacillati</taxon>
        <taxon>Actinomycetota</taxon>
        <taxon>Actinomycetes</taxon>
        <taxon>Micromonosporales</taxon>
        <taxon>Micromonosporaceae</taxon>
        <taxon>Krasilnikovia</taxon>
    </lineage>
</organism>
<accession>A0A4Q7ZNR2</accession>
<evidence type="ECO:0000256" key="1">
    <source>
        <dbReference type="SAM" id="Phobius"/>
    </source>
</evidence>